<organism evidence="1 2">
    <name type="scientific">Methylorubrum extorquens (strain DSM 6343 / CIP 106787 / DM4)</name>
    <name type="common">Methylobacterium extorquens</name>
    <dbReference type="NCBI Taxonomy" id="661410"/>
    <lineage>
        <taxon>Bacteria</taxon>
        <taxon>Pseudomonadati</taxon>
        <taxon>Pseudomonadota</taxon>
        <taxon>Alphaproteobacteria</taxon>
        <taxon>Hyphomicrobiales</taxon>
        <taxon>Methylobacteriaceae</taxon>
        <taxon>Methylorubrum</taxon>
    </lineage>
</organism>
<evidence type="ECO:0000313" key="1">
    <source>
        <dbReference type="EMBL" id="CAX23298.1"/>
    </source>
</evidence>
<reference evidence="2" key="1">
    <citation type="journal article" date="2009" name="PLoS ONE">
        <title>Methylobacterium genome sequences: a reference blueprint to investigate microbial metabolism of C1 compounds from natural and industrial sources.</title>
        <authorList>
            <person name="Vuilleumier S."/>
            <person name="Chistoserdova L."/>
            <person name="Lee M.-C."/>
            <person name="Bringel F."/>
            <person name="Lajus A."/>
            <person name="Zhou Y."/>
            <person name="Gourion B."/>
            <person name="Barbe V."/>
            <person name="Chang J."/>
            <person name="Cruveiller S."/>
            <person name="Dossat C."/>
            <person name="Gillett W."/>
            <person name="Gruffaz C."/>
            <person name="Haugen E."/>
            <person name="Hourcade E."/>
            <person name="Levy R."/>
            <person name="Mangenot S."/>
            <person name="Muller E."/>
            <person name="Nadalig T."/>
            <person name="Pagni M."/>
            <person name="Penny C."/>
            <person name="Peyraud R."/>
            <person name="Robinson D.G."/>
            <person name="Roche D."/>
            <person name="Rouy Z."/>
            <person name="Saenampechek C."/>
            <person name="Salvignol G."/>
            <person name="Vallenet D."/>
            <person name="Wu Z."/>
            <person name="Marx C.J."/>
            <person name="Vorholt J.A."/>
            <person name="Olson M.V."/>
            <person name="Kaul R."/>
            <person name="Weissenbach J."/>
            <person name="Medigue C."/>
            <person name="Lidstrom M.E."/>
        </authorList>
    </citation>
    <scope>NUCLEOTIDE SEQUENCE [LARGE SCALE GENOMIC DNA]</scope>
    <source>
        <strain evidence="2">DSM 6343 / CIP 106787 / DM4</strain>
    </source>
</reference>
<dbReference type="KEGG" id="mdi:METDI1701"/>
<gene>
    <name evidence="1" type="ORF">METD_I1701</name>
</gene>
<protein>
    <submittedName>
        <fullName evidence="1">Uncharacterized protein</fullName>
    </submittedName>
</protein>
<proteinExistence type="predicted"/>
<accession>C7CHL4</accession>
<dbReference type="Proteomes" id="UP000008070">
    <property type="component" value="Chromosome"/>
</dbReference>
<dbReference type="AlphaFoldDB" id="C7CHL4"/>
<dbReference type="HOGENOM" id="CLU_1946290_0_0_5"/>
<sequence>MRFVFLVHLHVKIAQALVICPWLHAGSDTSIVVTLMGLPEYLARERFLHSMYHQERLALVYVELLPQPPTSRAIRIGPIQRWHPQPIAALASPSSPGWKLPCPFVPFATGAADPRPPQSRSFILGSADV</sequence>
<dbReference type="EMBL" id="FP103042">
    <property type="protein sequence ID" value="CAX23298.1"/>
    <property type="molecule type" value="Genomic_DNA"/>
</dbReference>
<evidence type="ECO:0000313" key="2">
    <source>
        <dbReference type="Proteomes" id="UP000008070"/>
    </source>
</evidence>
<name>C7CHL4_METED</name>